<gene>
    <name evidence="2" type="ORF">BRENAR_LOCUS4466</name>
</gene>
<keyword evidence="3" id="KW-1185">Reference proteome</keyword>
<dbReference type="InParanoid" id="A0A448YS60"/>
<dbReference type="AlphaFoldDB" id="A0A448YS60"/>
<evidence type="ECO:0000256" key="1">
    <source>
        <dbReference type="SAM" id="Phobius"/>
    </source>
</evidence>
<accession>A0A448YS60</accession>
<protein>
    <submittedName>
        <fullName evidence="2">DEKNAAC104825</fullName>
    </submittedName>
</protein>
<dbReference type="OrthoDB" id="3988164at2759"/>
<feature type="transmembrane region" description="Helical" evidence="1">
    <location>
        <begin position="196"/>
        <end position="219"/>
    </location>
</feature>
<reference evidence="2 3" key="1">
    <citation type="submission" date="2018-12" db="EMBL/GenBank/DDBJ databases">
        <authorList>
            <person name="Tiukova I."/>
            <person name="Dainat J."/>
        </authorList>
    </citation>
    <scope>NUCLEOTIDE SEQUENCE [LARGE SCALE GENOMIC DNA]</scope>
</reference>
<dbReference type="EMBL" id="CAACVR010000056">
    <property type="protein sequence ID" value="VEU23737.1"/>
    <property type="molecule type" value="Genomic_DNA"/>
</dbReference>
<sequence length="243" mass="27522">MHSNKKDQKVALVYNANDLIAKEIIKQLVKRGLKVCAVDSNSLFYVNELLTNNPELEDNIVPILLPRQAKIDELGSALAKDHISKIHLVVDLNLSERELVSDDYKFISDMIDSQLIDRDCVFCFGNAKTIDSPSTYKAANELVQGLEKEAESKLGEDHTSVINLLNPREPGQKDPENVASLYIDALLRSAFRVRRIANLMDVFYTFLYYSLPLTAYSYMEKTGKMFEDWTSPSLKDIGDEEPI</sequence>
<keyword evidence="1" id="KW-1133">Transmembrane helix</keyword>
<keyword evidence="1" id="KW-0472">Membrane</keyword>
<evidence type="ECO:0000313" key="3">
    <source>
        <dbReference type="Proteomes" id="UP000290900"/>
    </source>
</evidence>
<evidence type="ECO:0000313" key="2">
    <source>
        <dbReference type="EMBL" id="VEU23737.1"/>
    </source>
</evidence>
<proteinExistence type="predicted"/>
<name>A0A448YS60_BRENA</name>
<dbReference type="Proteomes" id="UP000290900">
    <property type="component" value="Unassembled WGS sequence"/>
</dbReference>
<organism evidence="2 3">
    <name type="scientific">Brettanomyces naardenensis</name>
    <name type="common">Yeast</name>
    <dbReference type="NCBI Taxonomy" id="13370"/>
    <lineage>
        <taxon>Eukaryota</taxon>
        <taxon>Fungi</taxon>
        <taxon>Dikarya</taxon>
        <taxon>Ascomycota</taxon>
        <taxon>Saccharomycotina</taxon>
        <taxon>Pichiomycetes</taxon>
        <taxon>Pichiales</taxon>
        <taxon>Pichiaceae</taxon>
        <taxon>Brettanomyces</taxon>
    </lineage>
</organism>
<keyword evidence="1" id="KW-0812">Transmembrane</keyword>